<dbReference type="EMBL" id="JAHGAW010000001">
    <property type="protein sequence ID" value="MBT2185603.1"/>
    <property type="molecule type" value="Genomic_DNA"/>
</dbReference>
<gene>
    <name evidence="1" type="ORF">KK488_01430</name>
</gene>
<evidence type="ECO:0000313" key="1">
    <source>
        <dbReference type="EMBL" id="MBT2185603.1"/>
    </source>
</evidence>
<dbReference type="RefSeq" id="WP_214621345.1">
    <property type="nucleotide sequence ID" value="NZ_JAHGAW010000001.1"/>
</dbReference>
<dbReference type="AlphaFoldDB" id="A0A9X1AK13"/>
<name>A0A9X1AK13_9SPHN</name>
<dbReference type="Proteomes" id="UP001138757">
    <property type="component" value="Unassembled WGS sequence"/>
</dbReference>
<accession>A0A9X1AK13</accession>
<sequence length="57" mass="6435">MKLSRRDPYRARRHPLFWLGPLLLILFLALLVVSWSKGGEQPVGRIDVPVPAEKLAG</sequence>
<organism evidence="1 2">
    <name type="scientific">Sphingobium nicotianae</name>
    <dbReference type="NCBI Taxonomy" id="2782607"/>
    <lineage>
        <taxon>Bacteria</taxon>
        <taxon>Pseudomonadati</taxon>
        <taxon>Pseudomonadota</taxon>
        <taxon>Alphaproteobacteria</taxon>
        <taxon>Sphingomonadales</taxon>
        <taxon>Sphingomonadaceae</taxon>
        <taxon>Sphingobium</taxon>
    </lineage>
</organism>
<keyword evidence="2" id="KW-1185">Reference proteome</keyword>
<comment type="caution">
    <text evidence="1">The sequence shown here is derived from an EMBL/GenBank/DDBJ whole genome shotgun (WGS) entry which is preliminary data.</text>
</comment>
<protein>
    <submittedName>
        <fullName evidence="1">Uncharacterized protein</fullName>
    </submittedName>
</protein>
<reference evidence="1" key="1">
    <citation type="submission" date="2021-05" db="EMBL/GenBank/DDBJ databases">
        <title>Genome of Sphingobium sp. strain.</title>
        <authorList>
            <person name="Fan R."/>
        </authorList>
    </citation>
    <scope>NUCLEOTIDE SEQUENCE</scope>
    <source>
        <strain evidence="1">H33</strain>
    </source>
</reference>
<evidence type="ECO:0000313" key="2">
    <source>
        <dbReference type="Proteomes" id="UP001138757"/>
    </source>
</evidence>
<proteinExistence type="predicted"/>